<gene>
    <name evidence="1" type="ORF">LCGC14_1525400</name>
</gene>
<dbReference type="PIRSF" id="PIRSF024492">
    <property type="entry name" value="UCP024492"/>
    <property type="match status" value="1"/>
</dbReference>
<evidence type="ECO:0000313" key="1">
    <source>
        <dbReference type="EMBL" id="KKM62072.1"/>
    </source>
</evidence>
<evidence type="ECO:0008006" key="2">
    <source>
        <dbReference type="Google" id="ProtNLM"/>
    </source>
</evidence>
<organism evidence="1">
    <name type="scientific">marine sediment metagenome</name>
    <dbReference type="NCBI Taxonomy" id="412755"/>
    <lineage>
        <taxon>unclassified sequences</taxon>
        <taxon>metagenomes</taxon>
        <taxon>ecological metagenomes</taxon>
    </lineage>
</organism>
<reference evidence="1" key="1">
    <citation type="journal article" date="2015" name="Nature">
        <title>Complex archaea that bridge the gap between prokaryotes and eukaryotes.</title>
        <authorList>
            <person name="Spang A."/>
            <person name="Saw J.H."/>
            <person name="Jorgensen S.L."/>
            <person name="Zaremba-Niedzwiedzka K."/>
            <person name="Martijn J."/>
            <person name="Lind A.E."/>
            <person name="van Eijk R."/>
            <person name="Schleper C."/>
            <person name="Guy L."/>
            <person name="Ettema T.J."/>
        </authorList>
    </citation>
    <scope>NUCLEOTIDE SEQUENCE</scope>
</reference>
<protein>
    <recommendedName>
        <fullName evidence="2">DUF488 domain-containing protein</fullName>
    </recommendedName>
</protein>
<accession>A0A0F9LYE6</accession>
<dbReference type="Pfam" id="PF04343">
    <property type="entry name" value="DUF488"/>
    <property type="match status" value="1"/>
</dbReference>
<name>A0A0F9LYE6_9ZZZZ</name>
<proteinExistence type="predicted"/>
<dbReference type="InterPro" id="IPR007438">
    <property type="entry name" value="DUF488"/>
</dbReference>
<comment type="caution">
    <text evidence="1">The sequence shown here is derived from an EMBL/GenBank/DDBJ whole genome shotgun (WGS) entry which is preliminary data.</text>
</comment>
<dbReference type="PANTHER" id="PTHR39337">
    <property type="entry name" value="BLR5642 PROTEIN"/>
    <property type="match status" value="1"/>
</dbReference>
<dbReference type="AlphaFoldDB" id="A0A0F9LYE6"/>
<dbReference type="InterPro" id="IPR014519">
    <property type="entry name" value="UCP024492"/>
</dbReference>
<dbReference type="EMBL" id="LAZR01011369">
    <property type="protein sequence ID" value="KKM62072.1"/>
    <property type="molecule type" value="Genomic_DNA"/>
</dbReference>
<dbReference type="PANTHER" id="PTHR39337:SF1">
    <property type="entry name" value="BLR5642 PROTEIN"/>
    <property type="match status" value="1"/>
</dbReference>
<sequence length="171" mass="20442">MKIKYLIDIRSIPYSKYVKQFNKEILIEQLQENGFEYRYFGNMVGGGNIRFHNSSQNIPKLKEFRNAEKFKKGITILHNFILQKKKIALMCSEKDPFTCHRFFLVSYSLQNKGVTVNHILYNGEIIKNQALEKRLKEEFSQKTLLVTDQKEKNLEDQYEEHYLNIFKKFSE</sequence>